<organism evidence="1 2">
    <name type="scientific">Flavobacterium urocaniciphilum</name>
    <dbReference type="NCBI Taxonomy" id="1299341"/>
    <lineage>
        <taxon>Bacteria</taxon>
        <taxon>Pseudomonadati</taxon>
        <taxon>Bacteroidota</taxon>
        <taxon>Flavobacteriia</taxon>
        <taxon>Flavobacteriales</taxon>
        <taxon>Flavobacteriaceae</taxon>
        <taxon>Flavobacterium</taxon>
    </lineage>
</organism>
<reference evidence="1 2" key="1">
    <citation type="submission" date="2016-10" db="EMBL/GenBank/DDBJ databases">
        <authorList>
            <person name="de Groot N.N."/>
        </authorList>
    </citation>
    <scope>NUCLEOTIDE SEQUENCE [LARGE SCALE GENOMIC DNA]</scope>
    <source>
        <strain evidence="1 2">DSM 27078</strain>
    </source>
</reference>
<dbReference type="STRING" id="1299341.SAMN05444005_10612"/>
<evidence type="ECO:0000313" key="1">
    <source>
        <dbReference type="EMBL" id="SEQ08028.1"/>
    </source>
</evidence>
<protein>
    <submittedName>
        <fullName evidence="1">Uncharacterized protein</fullName>
    </submittedName>
</protein>
<keyword evidence="2" id="KW-1185">Reference proteome</keyword>
<dbReference type="RefSeq" id="WP_091468770.1">
    <property type="nucleotide sequence ID" value="NZ_FOEI01000006.1"/>
</dbReference>
<dbReference type="EMBL" id="FOEI01000006">
    <property type="protein sequence ID" value="SEQ08028.1"/>
    <property type="molecule type" value="Genomic_DNA"/>
</dbReference>
<accession>A0A1H9D5E9</accession>
<dbReference type="OrthoDB" id="1493314at2"/>
<sequence length="255" mass="29817">MKKIAIIILSFYNLANFAQKNPIGTFQNELIEVTFKNDKSFEYKNKFFLNPAGNKMDSVYFEKGTWKISNDTITLNPQLEKKNFGNDELVESTTSKSNKLSLKFNIIRKYFDANNNNLSIDTLQIESLDFAINKKSKKNISRITQKPTTRCAFAGYIPKELVTNERSFEMEKPTEKISRIYIGCYELGEMKEYEIKNQNSNSFTLNIYQNIYEDGMIRNVKYLMATDNIILIKEKTNGKFKVDGIYIDYYQIKRK</sequence>
<proteinExistence type="predicted"/>
<dbReference type="Proteomes" id="UP000198648">
    <property type="component" value="Unassembled WGS sequence"/>
</dbReference>
<name>A0A1H9D5E9_9FLAO</name>
<gene>
    <name evidence="1" type="ORF">SAMN05444005_10612</name>
</gene>
<dbReference type="AlphaFoldDB" id="A0A1H9D5E9"/>
<evidence type="ECO:0000313" key="2">
    <source>
        <dbReference type="Proteomes" id="UP000198648"/>
    </source>
</evidence>